<name>A0A3M7PH76_BRAPC</name>
<evidence type="ECO:0000256" key="1">
    <source>
        <dbReference type="SAM" id="Phobius"/>
    </source>
</evidence>
<organism evidence="2 3">
    <name type="scientific">Brachionus plicatilis</name>
    <name type="common">Marine rotifer</name>
    <name type="synonym">Brachionus muelleri</name>
    <dbReference type="NCBI Taxonomy" id="10195"/>
    <lineage>
        <taxon>Eukaryota</taxon>
        <taxon>Metazoa</taxon>
        <taxon>Spiralia</taxon>
        <taxon>Gnathifera</taxon>
        <taxon>Rotifera</taxon>
        <taxon>Eurotatoria</taxon>
        <taxon>Monogononta</taxon>
        <taxon>Pseudotrocha</taxon>
        <taxon>Ploima</taxon>
        <taxon>Brachionidae</taxon>
        <taxon>Brachionus</taxon>
    </lineage>
</organism>
<dbReference type="EMBL" id="REGN01010754">
    <property type="protein sequence ID" value="RMZ98475.1"/>
    <property type="molecule type" value="Genomic_DNA"/>
</dbReference>
<feature type="non-terminal residue" evidence="2">
    <location>
        <position position="1"/>
    </location>
</feature>
<comment type="caution">
    <text evidence="2">The sequence shown here is derived from an EMBL/GenBank/DDBJ whole genome shotgun (WGS) entry which is preliminary data.</text>
</comment>
<keyword evidence="1" id="KW-0812">Transmembrane</keyword>
<protein>
    <submittedName>
        <fullName evidence="2">Uncharacterized protein</fullName>
    </submittedName>
</protein>
<gene>
    <name evidence="2" type="ORF">BpHYR1_044253</name>
</gene>
<sequence>TRRSKILAAGLAAKVAARFKFGRTFGRPTRRSKFLAAGLAAGLAAKVAAFFWPRSDRPGLAAAQH</sequence>
<dbReference type="AlphaFoldDB" id="A0A3M7PH76"/>
<proteinExistence type="predicted"/>
<evidence type="ECO:0000313" key="3">
    <source>
        <dbReference type="Proteomes" id="UP000276133"/>
    </source>
</evidence>
<evidence type="ECO:0000313" key="2">
    <source>
        <dbReference type="EMBL" id="RMZ98475.1"/>
    </source>
</evidence>
<accession>A0A3M7PH76</accession>
<keyword evidence="1" id="KW-1133">Transmembrane helix</keyword>
<keyword evidence="3" id="KW-1185">Reference proteome</keyword>
<reference evidence="2 3" key="1">
    <citation type="journal article" date="2018" name="Sci. Rep.">
        <title>Genomic signatures of local adaptation to the degree of environmental predictability in rotifers.</title>
        <authorList>
            <person name="Franch-Gras L."/>
            <person name="Hahn C."/>
            <person name="Garcia-Roger E.M."/>
            <person name="Carmona M.J."/>
            <person name="Serra M."/>
            <person name="Gomez A."/>
        </authorList>
    </citation>
    <scope>NUCLEOTIDE SEQUENCE [LARGE SCALE GENOMIC DNA]</scope>
    <source>
        <strain evidence="2">HYR1</strain>
    </source>
</reference>
<feature type="transmembrane region" description="Helical" evidence="1">
    <location>
        <begin position="34"/>
        <end position="52"/>
    </location>
</feature>
<keyword evidence="1" id="KW-0472">Membrane</keyword>
<dbReference type="Proteomes" id="UP000276133">
    <property type="component" value="Unassembled WGS sequence"/>
</dbReference>